<evidence type="ECO:0000313" key="8">
    <source>
        <dbReference type="EMBL" id="RCW69726.1"/>
    </source>
</evidence>
<dbReference type="InterPro" id="IPR050957">
    <property type="entry name" value="BMP_lipoprotein"/>
</dbReference>
<feature type="domain" description="ABC transporter substrate-binding protein PnrA-like" evidence="7">
    <location>
        <begin position="35"/>
        <end position="321"/>
    </location>
</feature>
<dbReference type="RefSeq" id="WP_245937435.1">
    <property type="nucleotide sequence ID" value="NZ_QPJJ01000007.1"/>
</dbReference>
<comment type="similarity">
    <text evidence="2">Belongs to the BMP lipoprotein family.</text>
</comment>
<dbReference type="PANTHER" id="PTHR34296">
    <property type="entry name" value="TRANSCRIPTIONAL ACTIVATOR PROTEIN MED"/>
    <property type="match status" value="1"/>
</dbReference>
<proteinExistence type="inferred from homology"/>
<protein>
    <submittedName>
        <fullName evidence="8">Nucleoside-binding protein</fullName>
    </submittedName>
</protein>
<evidence type="ECO:0000256" key="3">
    <source>
        <dbReference type="ARBA" id="ARBA00022475"/>
    </source>
</evidence>
<dbReference type="PANTHER" id="PTHR34296:SF2">
    <property type="entry name" value="ABC TRANSPORTER GUANOSINE-BINDING PROTEIN NUPN"/>
    <property type="match status" value="1"/>
</dbReference>
<dbReference type="EMBL" id="QPJJ01000007">
    <property type="protein sequence ID" value="RCW69726.1"/>
    <property type="molecule type" value="Genomic_DNA"/>
</dbReference>
<evidence type="ECO:0000256" key="5">
    <source>
        <dbReference type="ARBA" id="ARBA00023136"/>
    </source>
</evidence>
<reference evidence="8 9" key="1">
    <citation type="submission" date="2018-07" db="EMBL/GenBank/DDBJ databases">
        <title>Genomic Encyclopedia of Type Strains, Phase IV (KMG-IV): sequencing the most valuable type-strain genomes for metagenomic binning, comparative biology and taxonomic classification.</title>
        <authorList>
            <person name="Goeker M."/>
        </authorList>
    </citation>
    <scope>NUCLEOTIDE SEQUENCE [LARGE SCALE GENOMIC DNA]</scope>
    <source>
        <strain evidence="8 9">DSM 27696</strain>
    </source>
</reference>
<dbReference type="SUPFAM" id="SSF53822">
    <property type="entry name" value="Periplasmic binding protein-like I"/>
    <property type="match status" value="1"/>
</dbReference>
<keyword evidence="3" id="KW-1003">Cell membrane</keyword>
<gene>
    <name evidence="8" type="ORF">DFR57_107114</name>
</gene>
<sequence length="324" mass="36336">MKKQTVILTAIILVLFISGILSACSSYFNGNEVDRVGMLVEHSIHDQSWGSKGYQGLLDISDSLDVDVYFQEGINTQQQVNRAVEEFANKDINLIIGHSNIYGKMFHQIREAYPDIHFLYVNGGYFDDNLTSINFNSLAMGFFGGMVAGEMTETNHIGLIAAFEWQPEIEGFYEGAVYQNPDVNVNMKLTNSWDDTERAMEMYNQMQAEDVDVYYPAGDSFSVPIIEEVKKDGDYSIGFVSDQSEIGGRSVLTSTVQHVDKLYLLAAKQFNNNELPGAIINYGFAEDVITIGEYSEDLSDSFKKELDEAIETYIETGLLPNQLE</sequence>
<keyword evidence="4" id="KW-0732">Signal</keyword>
<evidence type="ECO:0000256" key="6">
    <source>
        <dbReference type="ARBA" id="ARBA00023288"/>
    </source>
</evidence>
<evidence type="ECO:0000256" key="1">
    <source>
        <dbReference type="ARBA" id="ARBA00004193"/>
    </source>
</evidence>
<accession>A0A368XRE3</accession>
<comment type="caution">
    <text evidence="8">The sequence shown here is derived from an EMBL/GenBank/DDBJ whole genome shotgun (WGS) entry which is preliminary data.</text>
</comment>
<dbReference type="Proteomes" id="UP000252585">
    <property type="component" value="Unassembled WGS sequence"/>
</dbReference>
<evidence type="ECO:0000256" key="4">
    <source>
        <dbReference type="ARBA" id="ARBA00022729"/>
    </source>
</evidence>
<keyword evidence="6" id="KW-0449">Lipoprotein</keyword>
<dbReference type="GO" id="GO:0005886">
    <property type="term" value="C:plasma membrane"/>
    <property type="evidence" value="ECO:0007669"/>
    <property type="project" value="UniProtKB-SubCell"/>
</dbReference>
<keyword evidence="9" id="KW-1185">Reference proteome</keyword>
<dbReference type="PROSITE" id="PS51257">
    <property type="entry name" value="PROKAR_LIPOPROTEIN"/>
    <property type="match status" value="1"/>
</dbReference>
<dbReference type="Gene3D" id="3.40.50.2300">
    <property type="match status" value="2"/>
</dbReference>
<organism evidence="8 9">
    <name type="scientific">Saliterribacillus persicus</name>
    <dbReference type="NCBI Taxonomy" id="930114"/>
    <lineage>
        <taxon>Bacteria</taxon>
        <taxon>Bacillati</taxon>
        <taxon>Bacillota</taxon>
        <taxon>Bacilli</taxon>
        <taxon>Bacillales</taxon>
        <taxon>Bacillaceae</taxon>
        <taxon>Saliterribacillus</taxon>
    </lineage>
</organism>
<evidence type="ECO:0000313" key="9">
    <source>
        <dbReference type="Proteomes" id="UP000252585"/>
    </source>
</evidence>
<evidence type="ECO:0000256" key="2">
    <source>
        <dbReference type="ARBA" id="ARBA00008610"/>
    </source>
</evidence>
<evidence type="ECO:0000259" key="7">
    <source>
        <dbReference type="Pfam" id="PF02608"/>
    </source>
</evidence>
<dbReference type="InterPro" id="IPR003760">
    <property type="entry name" value="PnrA-like"/>
</dbReference>
<comment type="subcellular location">
    <subcellularLocation>
        <location evidence="1">Cell membrane</location>
        <topology evidence="1">Lipid-anchor</topology>
    </subcellularLocation>
</comment>
<dbReference type="InterPro" id="IPR028082">
    <property type="entry name" value="Peripla_BP_I"/>
</dbReference>
<dbReference type="Pfam" id="PF02608">
    <property type="entry name" value="Bmp"/>
    <property type="match status" value="1"/>
</dbReference>
<name>A0A368XRE3_9BACI</name>
<dbReference type="AlphaFoldDB" id="A0A368XRE3"/>
<keyword evidence="5" id="KW-0472">Membrane</keyword>